<keyword evidence="1" id="KW-0285">Flavoprotein</keyword>
<feature type="transmembrane region" description="Helical" evidence="4">
    <location>
        <begin position="12"/>
        <end position="31"/>
    </location>
</feature>
<keyword evidence="4" id="KW-1133">Transmembrane helix</keyword>
<dbReference type="Pfam" id="PF01494">
    <property type="entry name" value="FAD_binding_3"/>
    <property type="match status" value="1"/>
</dbReference>
<dbReference type="FunFam" id="3.50.50.60:FF:000153">
    <property type="entry name" value="Salicylate hydroxylase, putative"/>
    <property type="match status" value="1"/>
</dbReference>
<evidence type="ECO:0000256" key="1">
    <source>
        <dbReference type="ARBA" id="ARBA00022630"/>
    </source>
</evidence>
<organism evidence="6 7">
    <name type="scientific">Lojkania enalia</name>
    <dbReference type="NCBI Taxonomy" id="147567"/>
    <lineage>
        <taxon>Eukaryota</taxon>
        <taxon>Fungi</taxon>
        <taxon>Dikarya</taxon>
        <taxon>Ascomycota</taxon>
        <taxon>Pezizomycotina</taxon>
        <taxon>Dothideomycetes</taxon>
        <taxon>Pleosporomycetidae</taxon>
        <taxon>Pleosporales</taxon>
        <taxon>Pleosporales incertae sedis</taxon>
        <taxon>Lojkania</taxon>
    </lineage>
</organism>
<dbReference type="Proteomes" id="UP000800093">
    <property type="component" value="Unassembled WGS sequence"/>
</dbReference>
<keyword evidence="4" id="KW-0812">Transmembrane</keyword>
<evidence type="ECO:0000256" key="2">
    <source>
        <dbReference type="ARBA" id="ARBA00022827"/>
    </source>
</evidence>
<evidence type="ECO:0000256" key="3">
    <source>
        <dbReference type="ARBA" id="ARBA00023002"/>
    </source>
</evidence>
<dbReference type="InterPro" id="IPR036188">
    <property type="entry name" value="FAD/NAD-bd_sf"/>
</dbReference>
<keyword evidence="4" id="KW-0472">Membrane</keyword>
<dbReference type="SUPFAM" id="SSF54373">
    <property type="entry name" value="FAD-linked reductases, C-terminal domain"/>
    <property type="match status" value="1"/>
</dbReference>
<comment type="caution">
    <text evidence="6">The sequence shown here is derived from an EMBL/GenBank/DDBJ whole genome shotgun (WGS) entry which is preliminary data.</text>
</comment>
<evidence type="ECO:0000256" key="4">
    <source>
        <dbReference type="SAM" id="Phobius"/>
    </source>
</evidence>
<dbReference type="PRINTS" id="PR00420">
    <property type="entry name" value="RNGMNOXGNASE"/>
</dbReference>
<dbReference type="EMBL" id="ML986710">
    <property type="protein sequence ID" value="KAF2259427.1"/>
    <property type="molecule type" value="Genomic_DNA"/>
</dbReference>
<evidence type="ECO:0000259" key="5">
    <source>
        <dbReference type="Pfam" id="PF01494"/>
    </source>
</evidence>
<dbReference type="InterPro" id="IPR002938">
    <property type="entry name" value="FAD-bd"/>
</dbReference>
<evidence type="ECO:0000313" key="7">
    <source>
        <dbReference type="Proteomes" id="UP000800093"/>
    </source>
</evidence>
<dbReference type="Gene3D" id="3.50.50.60">
    <property type="entry name" value="FAD/NAD(P)-binding domain"/>
    <property type="match status" value="1"/>
</dbReference>
<dbReference type="AlphaFoldDB" id="A0A9P4K164"/>
<dbReference type="InterPro" id="IPR051104">
    <property type="entry name" value="FAD_monoxygenase"/>
</dbReference>
<dbReference type="OrthoDB" id="417877at2759"/>
<protein>
    <submittedName>
        <fullName evidence="6">Salicylate hydroxylase</fullName>
    </submittedName>
</protein>
<feature type="domain" description="FAD-binding" evidence="5">
    <location>
        <begin position="13"/>
        <end position="371"/>
    </location>
</feature>
<gene>
    <name evidence="6" type="ORF">CC78DRAFT_556082</name>
</gene>
<dbReference type="GO" id="GO:0044550">
    <property type="term" value="P:secondary metabolite biosynthetic process"/>
    <property type="evidence" value="ECO:0007669"/>
    <property type="project" value="UniProtKB-ARBA"/>
</dbReference>
<dbReference type="GO" id="GO:0016491">
    <property type="term" value="F:oxidoreductase activity"/>
    <property type="evidence" value="ECO:0007669"/>
    <property type="project" value="UniProtKB-KW"/>
</dbReference>
<proteinExistence type="predicted"/>
<keyword evidence="3" id="KW-0560">Oxidoreductase</keyword>
<dbReference type="GO" id="GO:0071949">
    <property type="term" value="F:FAD binding"/>
    <property type="evidence" value="ECO:0007669"/>
    <property type="project" value="InterPro"/>
</dbReference>
<name>A0A9P4K164_9PLEO</name>
<dbReference type="PANTHER" id="PTHR46720:SF3">
    <property type="entry name" value="FAD-BINDING DOMAIN-CONTAINING PROTEIN-RELATED"/>
    <property type="match status" value="1"/>
</dbReference>
<evidence type="ECO:0000313" key="6">
    <source>
        <dbReference type="EMBL" id="KAF2259427.1"/>
    </source>
</evidence>
<keyword evidence="7" id="KW-1185">Reference proteome</keyword>
<dbReference type="SUPFAM" id="SSF51905">
    <property type="entry name" value="FAD/NAD(P)-binding domain"/>
    <property type="match status" value="1"/>
</dbReference>
<keyword evidence="2" id="KW-0274">FAD</keyword>
<dbReference type="PANTHER" id="PTHR46720">
    <property type="entry name" value="HYDROXYLASE, PUTATIVE (AFU_ORTHOLOGUE AFUA_3G01460)-RELATED"/>
    <property type="match status" value="1"/>
</dbReference>
<reference evidence="7" key="1">
    <citation type="journal article" date="2020" name="Stud. Mycol.">
        <title>101 Dothideomycetes genomes: A test case for predicting lifestyles and emergence of pathogens.</title>
        <authorList>
            <person name="Haridas S."/>
            <person name="Albert R."/>
            <person name="Binder M."/>
            <person name="Bloem J."/>
            <person name="LaButti K."/>
            <person name="Salamov A."/>
            <person name="Andreopoulos B."/>
            <person name="Baker S."/>
            <person name="Barry K."/>
            <person name="Bills G."/>
            <person name="Bluhm B."/>
            <person name="Cannon C."/>
            <person name="Castanera R."/>
            <person name="Culley D."/>
            <person name="Daum C."/>
            <person name="Ezra D."/>
            <person name="Gonzalez J."/>
            <person name="Henrissat B."/>
            <person name="Kuo A."/>
            <person name="Liang C."/>
            <person name="Lipzen A."/>
            <person name="Lutzoni F."/>
            <person name="Magnuson J."/>
            <person name="Mondo S."/>
            <person name="Nolan M."/>
            <person name="Ohm R."/>
            <person name="Pangilinan J."/>
            <person name="Park H.-J."/>
            <person name="Ramirez L."/>
            <person name="Alfaro M."/>
            <person name="Sun H."/>
            <person name="Tritt A."/>
            <person name="Yoshinaga Y."/>
            <person name="Zwiers L.-H."/>
            <person name="Turgeon B."/>
            <person name="Goodwin S."/>
            <person name="Spatafora J."/>
            <person name="Crous P."/>
            <person name="Grigoriev I."/>
        </authorList>
    </citation>
    <scope>NUCLEOTIDE SEQUENCE [LARGE SCALE GENOMIC DNA]</scope>
    <source>
        <strain evidence="7">CBS 304.66</strain>
    </source>
</reference>
<accession>A0A9P4K164</accession>
<sequence length="408" mass="44193">MATTFLPSNKERIAIIGGGIGGVALAVGLRYRGIQVQVFEAGDDFTELGAGIALGPNAISALNLLDPAAGEVFEALATKNLFEDEKATWINFRHGMGKPSLIAKVQTQDARKTGLSSVHRAKFLTGLSALIPRDIVQFGKRLNSIEDKGNGEMHIFFEDGSSAVAEAVIGCDGVRSSVRQYVLGLQKPLDKVAYTHKYVYRGLVDMSTAKAALGDELACNSQMYLGPGGHILSYPIDGGETMNVVAFRDDNPEWNHPTWVVKARGDDMRREFEGWGEAVTKIAEMLKQPDKWALFNHEPASTFCKGSVVLLGDAAHATTPHQGAGAGQAIEDALTLSVLLERALTTGKSFAKTFSVYDAIRRPRSQRVVATSRAAGDTYAFTGPAGGDAVLLREELLHRYNWIWEHDM</sequence>